<dbReference type="EMBL" id="FRXN01000004">
    <property type="protein sequence ID" value="SHO63774.1"/>
    <property type="molecule type" value="Genomic_DNA"/>
</dbReference>
<dbReference type="AlphaFoldDB" id="A0A1M7ZFY4"/>
<dbReference type="InterPro" id="IPR025665">
    <property type="entry name" value="Beta-barrel_OMP_2"/>
</dbReference>
<name>A0A1M7ZFY4_9BACT</name>
<evidence type="ECO:0000313" key="3">
    <source>
        <dbReference type="Proteomes" id="UP000184609"/>
    </source>
</evidence>
<dbReference type="Proteomes" id="UP000184609">
    <property type="component" value="Unassembled WGS sequence"/>
</dbReference>
<protein>
    <submittedName>
        <fullName evidence="2">Outer membrane protein beta-barrel domain-containing protein</fullName>
    </submittedName>
</protein>
<dbReference type="STRING" id="1073327.SAMN04488108_2936"/>
<gene>
    <name evidence="2" type="ORF">SAMN04488108_2936</name>
</gene>
<evidence type="ECO:0000259" key="1">
    <source>
        <dbReference type="Pfam" id="PF13568"/>
    </source>
</evidence>
<feature type="domain" description="Outer membrane protein beta-barrel" evidence="1">
    <location>
        <begin position="2"/>
        <end position="172"/>
    </location>
</feature>
<evidence type="ECO:0000313" key="2">
    <source>
        <dbReference type="EMBL" id="SHO63774.1"/>
    </source>
</evidence>
<reference evidence="3" key="1">
    <citation type="submission" date="2016-12" db="EMBL/GenBank/DDBJ databases">
        <authorList>
            <person name="Varghese N."/>
            <person name="Submissions S."/>
        </authorList>
    </citation>
    <scope>NUCLEOTIDE SEQUENCE [LARGE SCALE GENOMIC DNA]</scope>
    <source>
        <strain evidence="3">DSM 25035</strain>
    </source>
</reference>
<accession>A0A1M7ZFY4</accession>
<organism evidence="2 3">
    <name type="scientific">Algoriphagus zhangzhouensis</name>
    <dbReference type="NCBI Taxonomy" id="1073327"/>
    <lineage>
        <taxon>Bacteria</taxon>
        <taxon>Pseudomonadati</taxon>
        <taxon>Bacteroidota</taxon>
        <taxon>Cytophagia</taxon>
        <taxon>Cytophagales</taxon>
        <taxon>Cyclobacteriaceae</taxon>
        <taxon>Algoriphagus</taxon>
    </lineage>
</organism>
<dbReference type="RefSeq" id="WP_243839752.1">
    <property type="nucleotide sequence ID" value="NZ_SORH01000004.1"/>
</dbReference>
<dbReference type="Pfam" id="PF13568">
    <property type="entry name" value="OMP_b-brl_2"/>
    <property type="match status" value="1"/>
</dbReference>
<sequence length="207" mass="22871">MAQTSVGIRGGYTNATYTYRPAANSKGITAESVGKPTFALVVEHFNSKNAGVELNLQWITLGYKQINEDLDPIATNITEFNYLKVPFLASFYAGRSGRFQIKMGTHFGYLVNAKDVQREFSDASPAEIPTFGGSDDSPNRFMYGLTGGAGISKLFGKSTLAAEVRFSYDFTNPEGQDRIFDMSSTNLEFSLAYLFKIKDSKIEKLKN</sequence>
<keyword evidence="3" id="KW-1185">Reference proteome</keyword>
<proteinExistence type="predicted"/>